<dbReference type="Proteomes" id="UP000294692">
    <property type="component" value="Unassembled WGS sequence"/>
</dbReference>
<dbReference type="RefSeq" id="WP_132473895.1">
    <property type="nucleotide sequence ID" value="NZ_JBHRVM010000001.1"/>
</dbReference>
<dbReference type="Pfam" id="PF03797">
    <property type="entry name" value="Autotransporter"/>
    <property type="match status" value="1"/>
</dbReference>
<dbReference type="Gene3D" id="2.160.20.20">
    <property type="match status" value="1"/>
</dbReference>
<protein>
    <submittedName>
        <fullName evidence="2">Outer membrane autotransporter protein</fullName>
    </submittedName>
</protein>
<reference evidence="2 3" key="1">
    <citation type="submission" date="2019-03" db="EMBL/GenBank/DDBJ databases">
        <title>Genomic Encyclopedia of Type Strains, Phase IV (KMG-IV): sequencing the most valuable type-strain genomes for metagenomic binning, comparative biology and taxonomic classification.</title>
        <authorList>
            <person name="Goeker M."/>
        </authorList>
    </citation>
    <scope>NUCLEOTIDE SEQUENCE [LARGE SCALE GENOMIC DNA]</scope>
    <source>
        <strain evidence="2 3">DSM 100048</strain>
    </source>
</reference>
<proteinExistence type="predicted"/>
<dbReference type="InterPro" id="IPR012332">
    <property type="entry name" value="Autotransporter_pectin_lyase_C"/>
</dbReference>
<dbReference type="NCBIfam" id="TIGR01414">
    <property type="entry name" value="autotrans_barl"/>
    <property type="match status" value="1"/>
</dbReference>
<dbReference type="PROSITE" id="PS51208">
    <property type="entry name" value="AUTOTRANSPORTER"/>
    <property type="match status" value="1"/>
</dbReference>
<dbReference type="EMBL" id="SMBX01000002">
    <property type="protein sequence ID" value="TCV01400.1"/>
    <property type="molecule type" value="Genomic_DNA"/>
</dbReference>
<organism evidence="2 3">
    <name type="scientific">Paracandidimonas soli</name>
    <dbReference type="NCBI Taxonomy" id="1917182"/>
    <lineage>
        <taxon>Bacteria</taxon>
        <taxon>Pseudomonadati</taxon>
        <taxon>Pseudomonadota</taxon>
        <taxon>Betaproteobacteria</taxon>
        <taxon>Burkholderiales</taxon>
        <taxon>Alcaligenaceae</taxon>
        <taxon>Paracandidimonas</taxon>
    </lineage>
</organism>
<dbReference type="InterPro" id="IPR005546">
    <property type="entry name" value="Autotransporte_beta"/>
</dbReference>
<feature type="domain" description="Autotransporter" evidence="1">
    <location>
        <begin position="1113"/>
        <end position="1395"/>
    </location>
</feature>
<name>A0A4V2VS81_9BURK</name>
<sequence>MSKATTRGIALRRTALAVALFGVFGYVPSSGAVDLVVGNEHDLGQSNMTSSTITVIDGGVLTGDGASVSGSAYDVLRVDSGGSATLVNTSLSNDLDHPTGTNGRTARATGANANLTLIDSDIGISAHSTNAGADYNHAFTAGVGADGGGHVDIQGGSITAEGSKRTVGMQANDGGSISARDLEITTHNHFGHAVQVYRNPAGAEIDTYVSLDRVSIRTLGENYSLGVQVANKGASLAATDTSIVTEGAASSGVEVFNGATAELVNGSITTKGDVAAGVRVYGGALGSGLVSVDGTRIVTEGQYSSGILAGDAAEPTSGVVGVRNVDIATAGNHASGIEAAHGSLVLSTDSSLRTGGDQAHGVYIHNGGSAALNGDSITTDGLHSYGMFASGSGSTISAVDTNVTTNGIRGYGAHADGGGVVDLEGGSVTTANPKGQGSQDGDGSRAYALYAKGAGSEIRSQGGTQVTTLGQRAYGAYAEHGGRIELNDATIATHGFMAYGIYANWEGSTIEANNVDITTTGEVGDGVWAWSGVVNLNGGSVTVGGEPNPNWPHETANGLVAVGGTDLEAGGVINATGARIRTMGTDSAGVVAGARNGTVPVKGTVNLTDSSVDVLGEGSVAARVSYGGTLNATGSMLRSAQGNGIVMTDDATVHLVGTNIEAARASLVSNLNSAGRTQNIVIGSGSTLTMNNGTLLQVNRSSEGMDGVVNLTLGAGSSARGDIVDLDGLSPGSPAREGRTNFIVDSGASWVGMVQGINDVSMEDGTSFVDEGGAPIAGNVRVGENATLIFNNGATIGGGLSTSTGTQGIFNGAATLGGSIVGTGSILRFNDSANIGGGISTASTTVAFSTSAPTIIGGDVDLDQGSVLNGGSSATPVVIHGNANVHNGSILGGNLFVEGALGGSGGTLSPGNSIGTQSYATSAGFSGAYVAEVNGKGLSDLIVIRDGNFDLSGIGLTVAQENGDGGYLLNHAYTIVRTEAGDIVNEFASETLDPVSFANARVRLDPVQYGQKNVQISLSVDEAGIDSTSWSPNQQAAYRGVISAGSGNPLAFAVLASPDMDNALNQISGELHGSTQAALLNASHLMVRTLSNRMRDSLSAGAIPVPANPDASAITSGYPLWAEVVGNWSTLDSDGNAAKVDTRTGGLFLGGDAEAGQGWRVGGALGFTDGQVKVDGRSSKSDVTSYTAALYAGNSWPTGRGNLNWLGGFAYTHHDIDTRRSVSVGGPQTLKAGYKANTTQLFAELAHTFPLGQASTLEPYLGLAWASQRAKSFAETGGVAALRGKSTHDDVVSTTVGLRGATALDMGDRQATLKGGLGWRHAAGDIDPRRHMAFRQGGGAEFAVAGAPIAKNAAVVDLSAEFSIGKKSSAGLSYAGQFGDGNTDNSASLYWKTRF</sequence>
<dbReference type="SUPFAM" id="SSF103515">
    <property type="entry name" value="Autotransporter"/>
    <property type="match status" value="1"/>
</dbReference>
<comment type="caution">
    <text evidence="2">The sequence shown here is derived from an EMBL/GenBank/DDBJ whole genome shotgun (WGS) entry which is preliminary data.</text>
</comment>
<evidence type="ECO:0000313" key="3">
    <source>
        <dbReference type="Proteomes" id="UP000294692"/>
    </source>
</evidence>
<gene>
    <name evidence="2" type="ORF">EV686_102111</name>
</gene>
<dbReference type="InterPro" id="IPR036709">
    <property type="entry name" value="Autotransporte_beta_dom_sf"/>
</dbReference>
<keyword evidence="3" id="KW-1185">Reference proteome</keyword>
<dbReference type="GO" id="GO:0019867">
    <property type="term" value="C:outer membrane"/>
    <property type="evidence" value="ECO:0007669"/>
    <property type="project" value="InterPro"/>
</dbReference>
<dbReference type="Gene3D" id="2.40.128.130">
    <property type="entry name" value="Autotransporter beta-domain"/>
    <property type="match status" value="1"/>
</dbReference>
<evidence type="ECO:0000259" key="1">
    <source>
        <dbReference type="PROSITE" id="PS51208"/>
    </source>
</evidence>
<evidence type="ECO:0000313" key="2">
    <source>
        <dbReference type="EMBL" id="TCV01400.1"/>
    </source>
</evidence>
<dbReference type="OrthoDB" id="5760545at2"/>
<dbReference type="SMART" id="SM00869">
    <property type="entry name" value="Autotransporter"/>
    <property type="match status" value="1"/>
</dbReference>
<accession>A0A4V2VS81</accession>
<dbReference type="InterPro" id="IPR006315">
    <property type="entry name" value="OM_autotransptr_brl_dom"/>
</dbReference>